<evidence type="ECO:0000256" key="1">
    <source>
        <dbReference type="SAM" id="MobiDB-lite"/>
    </source>
</evidence>
<dbReference type="EMBL" id="CP011125">
    <property type="protein sequence ID" value="AKF09217.1"/>
    <property type="molecule type" value="Genomic_DNA"/>
</dbReference>
<feature type="compositionally biased region" description="Low complexity" evidence="1">
    <location>
        <begin position="136"/>
        <end position="147"/>
    </location>
</feature>
<sequence>MMIHPLDWHSHTHRSCEELRAHEPTPSVSAARRPRRYAVVEPASSCNPTPDVLLGAAGACVRHRSDSMSPSEHRPPRRLRDRTWSNARSRARGAPRRAGDQAPSRNNSATFDAATSRAVLLVVEMPRAFLLLTPCPRGAASPSRSSRFVTGPA</sequence>
<organism evidence="2 3">
    <name type="scientific">Sandaracinus amylolyticus</name>
    <dbReference type="NCBI Taxonomy" id="927083"/>
    <lineage>
        <taxon>Bacteria</taxon>
        <taxon>Pseudomonadati</taxon>
        <taxon>Myxococcota</taxon>
        <taxon>Polyangia</taxon>
        <taxon>Polyangiales</taxon>
        <taxon>Sandaracinaceae</taxon>
        <taxon>Sandaracinus</taxon>
    </lineage>
</organism>
<gene>
    <name evidence="2" type="ORF">DB32_006366</name>
</gene>
<evidence type="ECO:0000313" key="2">
    <source>
        <dbReference type="EMBL" id="AKF09217.1"/>
    </source>
</evidence>
<dbReference type="KEGG" id="samy:DB32_006366"/>
<feature type="compositionally biased region" description="Basic and acidic residues" evidence="1">
    <location>
        <begin position="1"/>
        <end position="23"/>
    </location>
</feature>
<keyword evidence="3" id="KW-1185">Reference proteome</keyword>
<protein>
    <submittedName>
        <fullName evidence="2">Uncharacterized protein</fullName>
    </submittedName>
</protein>
<accession>A0A0F6W7A1</accession>
<evidence type="ECO:0000313" key="3">
    <source>
        <dbReference type="Proteomes" id="UP000034883"/>
    </source>
</evidence>
<proteinExistence type="predicted"/>
<feature type="region of interest" description="Disordered" evidence="1">
    <location>
        <begin position="134"/>
        <end position="153"/>
    </location>
</feature>
<reference evidence="2 3" key="1">
    <citation type="submission" date="2015-03" db="EMBL/GenBank/DDBJ databases">
        <title>Genome assembly of Sandaracinus amylolyticus DSM 53668.</title>
        <authorList>
            <person name="Sharma G."/>
            <person name="Subramanian S."/>
        </authorList>
    </citation>
    <scope>NUCLEOTIDE SEQUENCE [LARGE SCALE GENOMIC DNA]</scope>
    <source>
        <strain evidence="2 3">DSM 53668</strain>
    </source>
</reference>
<dbReference type="AlphaFoldDB" id="A0A0F6W7A1"/>
<feature type="region of interest" description="Disordered" evidence="1">
    <location>
        <begin position="62"/>
        <end position="110"/>
    </location>
</feature>
<feature type="compositionally biased region" description="Basic and acidic residues" evidence="1">
    <location>
        <begin position="63"/>
        <end position="74"/>
    </location>
</feature>
<dbReference type="STRING" id="927083.DB32_006366"/>
<dbReference type="Proteomes" id="UP000034883">
    <property type="component" value="Chromosome"/>
</dbReference>
<name>A0A0F6W7A1_9BACT</name>
<feature type="region of interest" description="Disordered" evidence="1">
    <location>
        <begin position="1"/>
        <end position="34"/>
    </location>
</feature>